<dbReference type="OMA" id="GGYANKF"/>
<evidence type="ECO:0000313" key="2">
    <source>
        <dbReference type="Proteomes" id="UP000824469"/>
    </source>
</evidence>
<organism evidence="1 2">
    <name type="scientific">Taxus chinensis</name>
    <name type="common">Chinese yew</name>
    <name type="synonym">Taxus wallichiana var. chinensis</name>
    <dbReference type="NCBI Taxonomy" id="29808"/>
    <lineage>
        <taxon>Eukaryota</taxon>
        <taxon>Viridiplantae</taxon>
        <taxon>Streptophyta</taxon>
        <taxon>Embryophyta</taxon>
        <taxon>Tracheophyta</taxon>
        <taxon>Spermatophyta</taxon>
        <taxon>Pinopsida</taxon>
        <taxon>Pinidae</taxon>
        <taxon>Conifers II</taxon>
        <taxon>Cupressales</taxon>
        <taxon>Taxaceae</taxon>
        <taxon>Taxus</taxon>
    </lineage>
</organism>
<reference evidence="1 2" key="1">
    <citation type="journal article" date="2021" name="Nat. Plants">
        <title>The Taxus genome provides insights into paclitaxel biosynthesis.</title>
        <authorList>
            <person name="Xiong X."/>
            <person name="Gou J."/>
            <person name="Liao Q."/>
            <person name="Li Y."/>
            <person name="Zhou Q."/>
            <person name="Bi G."/>
            <person name="Li C."/>
            <person name="Du R."/>
            <person name="Wang X."/>
            <person name="Sun T."/>
            <person name="Guo L."/>
            <person name="Liang H."/>
            <person name="Lu P."/>
            <person name="Wu Y."/>
            <person name="Zhang Z."/>
            <person name="Ro D.K."/>
            <person name="Shang Y."/>
            <person name="Huang S."/>
            <person name="Yan J."/>
        </authorList>
    </citation>
    <scope>NUCLEOTIDE SEQUENCE [LARGE SCALE GENOMIC DNA]</scope>
    <source>
        <strain evidence="1">Ta-2019</strain>
    </source>
</reference>
<dbReference type="EMBL" id="JAHRHJ020000003">
    <property type="protein sequence ID" value="KAH9323535.1"/>
    <property type="molecule type" value="Genomic_DNA"/>
</dbReference>
<accession>A0AA38GMK2</accession>
<sequence>MGGGAVFRGISRVIGMGGTVTGRVGVGAAINSPQKVKISSSSDAPSFTMIDEWELAGDEEGFQTHPNARLEHHHHHLRDRLIFGSVPTQQEVLEATSDLQDALKQTATPVSSTFGHEKTSSSFLSVHDKADSVEVSDIQEAEGKTYENSVGRVETELYQDSDKVVQKSGHSNVLDAFHLLQSNPTIQGMVVSLASDKAIWDAMLRNEKVQEFRQSLLKGEAVQSDTNTDADKKKTFFEVIENMKLKVIEYMERISELCNQVVGFVDKKVLEKDADFVDALKASLMLCIAVLLTVLVKRA</sequence>
<dbReference type="Proteomes" id="UP000824469">
    <property type="component" value="Unassembled WGS sequence"/>
</dbReference>
<name>A0AA38GMK2_TAXCH</name>
<gene>
    <name evidence="1" type="ORF">KI387_018174</name>
</gene>
<evidence type="ECO:0000313" key="1">
    <source>
        <dbReference type="EMBL" id="KAH9323535.1"/>
    </source>
</evidence>
<dbReference type="PANTHER" id="PTHR33625">
    <property type="entry name" value="OS08G0179900 PROTEIN"/>
    <property type="match status" value="1"/>
</dbReference>
<comment type="caution">
    <text evidence="1">The sequence shown here is derived from an EMBL/GenBank/DDBJ whole genome shotgun (WGS) entry which is preliminary data.</text>
</comment>
<dbReference type="AlphaFoldDB" id="A0AA38GMK2"/>
<dbReference type="PANTHER" id="PTHR33625:SF4">
    <property type="entry name" value="OS08G0179900 PROTEIN"/>
    <property type="match status" value="1"/>
</dbReference>
<proteinExistence type="predicted"/>
<keyword evidence="2" id="KW-1185">Reference proteome</keyword>
<protein>
    <submittedName>
        <fullName evidence="1">Uncharacterized protein</fullName>
    </submittedName>
</protein>